<dbReference type="EMBL" id="CBLU010000006">
    <property type="protein sequence ID" value="CDG03861.1"/>
    <property type="molecule type" value="Genomic_DNA"/>
</dbReference>
<proteinExistence type="predicted"/>
<comment type="caution">
    <text evidence="1">The sequence shown here is derived from an EMBL/GenBank/DDBJ whole genome shotgun (WGS) entry which is preliminary data.</text>
</comment>
<protein>
    <submittedName>
        <fullName evidence="1">Uncharacterized protein</fullName>
    </submittedName>
</protein>
<accession>S6FEY2</accession>
<dbReference type="AlphaFoldDB" id="S6FEY2"/>
<evidence type="ECO:0000313" key="1">
    <source>
        <dbReference type="EMBL" id="CDG03861.1"/>
    </source>
</evidence>
<evidence type="ECO:0000313" key="2">
    <source>
        <dbReference type="Proteomes" id="UP000015361"/>
    </source>
</evidence>
<name>S6FEY2_LACLL</name>
<sequence length="36" mass="4452">MTMDYSFHIKIYQYKHNHLDYKNNLLVLVLIQAVER</sequence>
<reference evidence="1 2" key="1">
    <citation type="journal article" date="2013" name="Appl. Environ. Microbiol.">
        <title>The Carbohydrate Metabolism Signature of Lactococcus lactis Strain A12 Reveals Its Sourdough Ecosystem Origin.</title>
        <authorList>
            <person name="Passerini D."/>
            <person name="Coddeville M."/>
            <person name="Le Bourgeois P."/>
            <person name="Loubiere P."/>
            <person name="Ritzenthaler P."/>
            <person name="Fontagne-Faucher C."/>
            <person name="Daveran-Mingot M.L."/>
            <person name="Cocaign-Bousquet M."/>
        </authorList>
    </citation>
    <scope>NUCLEOTIDE SEQUENCE [LARGE SCALE GENOMIC DNA]</scope>
    <source>
        <strain evidence="1 2">A12</strain>
    </source>
</reference>
<organism evidence="1 2">
    <name type="scientific">Lactococcus lactis subsp. lactis A12</name>
    <dbReference type="NCBI Taxonomy" id="1137134"/>
    <lineage>
        <taxon>Bacteria</taxon>
        <taxon>Bacillati</taxon>
        <taxon>Bacillota</taxon>
        <taxon>Bacilli</taxon>
        <taxon>Lactobacillales</taxon>
        <taxon>Streptococcaceae</taxon>
        <taxon>Lactococcus</taxon>
    </lineage>
</organism>
<dbReference type="Proteomes" id="UP000015361">
    <property type="component" value="Unassembled WGS sequence"/>
</dbReference>
<gene>
    <name evidence="1" type="ORF">O9U_08245</name>
</gene>